<dbReference type="VEuPathDB" id="AmoebaDB:DDB_G0280699"/>
<proteinExistence type="predicted"/>
<dbReference type="AlphaFoldDB" id="Q54V01"/>
<protein>
    <submittedName>
        <fullName evidence="2">Uncharacterized protein</fullName>
    </submittedName>
</protein>
<evidence type="ECO:0000313" key="2">
    <source>
        <dbReference type="EMBL" id="EAL67151.1"/>
    </source>
</evidence>
<sequence length="79" mass="9009">MKKKIKFIVSASPKLYTSKPISPTSSGKTSTSQDGRVEQEEDQMDIDNEEEDDMAVDHKQEIKHQDDSKQLNENKKISI</sequence>
<feature type="compositionally biased region" description="Polar residues" evidence="1">
    <location>
        <begin position="19"/>
        <end position="34"/>
    </location>
</feature>
<feature type="region of interest" description="Disordered" evidence="1">
    <location>
        <begin position="1"/>
        <end position="79"/>
    </location>
</feature>
<comment type="caution">
    <text evidence="2">The sequence shown here is derived from an EMBL/GenBank/DDBJ whole genome shotgun (WGS) entry which is preliminary data.</text>
</comment>
<keyword evidence="3" id="KW-1185">Reference proteome</keyword>
<dbReference type="HOGENOM" id="CLU_2611036_0_0_1"/>
<evidence type="ECO:0000256" key="1">
    <source>
        <dbReference type="SAM" id="MobiDB-lite"/>
    </source>
</evidence>
<dbReference type="PaxDb" id="44689-DDB0206133"/>
<feature type="compositionally biased region" description="Basic and acidic residues" evidence="1">
    <location>
        <begin position="55"/>
        <end position="79"/>
    </location>
</feature>
<dbReference type="GlyGen" id="Q54V01">
    <property type="glycosylation" value="1 site"/>
</dbReference>
<dbReference type="EMBL" id="AAFI02000037">
    <property type="protein sequence ID" value="EAL67151.1"/>
    <property type="molecule type" value="Genomic_DNA"/>
</dbReference>
<name>Q54V01_DICDI</name>
<evidence type="ECO:0000313" key="3">
    <source>
        <dbReference type="Proteomes" id="UP000002195"/>
    </source>
</evidence>
<dbReference type="InParanoid" id="Q54V01"/>
<reference evidence="2 3" key="1">
    <citation type="journal article" date="2005" name="Nature">
        <title>The genome of the social amoeba Dictyostelium discoideum.</title>
        <authorList>
            <consortium name="The Dictyostelium discoideum Sequencing Consortium"/>
            <person name="Eichinger L."/>
            <person name="Pachebat J.A."/>
            <person name="Glockner G."/>
            <person name="Rajandream M.A."/>
            <person name="Sucgang R."/>
            <person name="Berriman M."/>
            <person name="Song J."/>
            <person name="Olsen R."/>
            <person name="Szafranski K."/>
            <person name="Xu Q."/>
            <person name="Tunggal B."/>
            <person name="Kummerfeld S."/>
            <person name="Madera M."/>
            <person name="Konfortov B.A."/>
            <person name="Rivero F."/>
            <person name="Bankier A.T."/>
            <person name="Lehmann R."/>
            <person name="Hamlin N."/>
            <person name="Davies R."/>
            <person name="Gaudet P."/>
            <person name="Fey P."/>
            <person name="Pilcher K."/>
            <person name="Chen G."/>
            <person name="Saunders D."/>
            <person name="Sodergren E."/>
            <person name="Davis P."/>
            <person name="Kerhornou A."/>
            <person name="Nie X."/>
            <person name="Hall N."/>
            <person name="Anjard C."/>
            <person name="Hemphill L."/>
            <person name="Bason N."/>
            <person name="Farbrother P."/>
            <person name="Desany B."/>
            <person name="Just E."/>
            <person name="Morio T."/>
            <person name="Rost R."/>
            <person name="Churcher C."/>
            <person name="Cooper J."/>
            <person name="Haydock S."/>
            <person name="van Driessche N."/>
            <person name="Cronin A."/>
            <person name="Goodhead I."/>
            <person name="Muzny D."/>
            <person name="Mourier T."/>
            <person name="Pain A."/>
            <person name="Lu M."/>
            <person name="Harper D."/>
            <person name="Lindsay R."/>
            <person name="Hauser H."/>
            <person name="James K."/>
            <person name="Quiles M."/>
            <person name="Madan Babu M."/>
            <person name="Saito T."/>
            <person name="Buchrieser C."/>
            <person name="Wardroper A."/>
            <person name="Felder M."/>
            <person name="Thangavelu M."/>
            <person name="Johnson D."/>
            <person name="Knights A."/>
            <person name="Loulseged H."/>
            <person name="Mungall K."/>
            <person name="Oliver K."/>
            <person name="Price C."/>
            <person name="Quail M.A."/>
            <person name="Urushihara H."/>
            <person name="Hernandez J."/>
            <person name="Rabbinowitsch E."/>
            <person name="Steffen D."/>
            <person name="Sanders M."/>
            <person name="Ma J."/>
            <person name="Kohara Y."/>
            <person name="Sharp S."/>
            <person name="Simmonds M."/>
            <person name="Spiegler S."/>
            <person name="Tivey A."/>
            <person name="Sugano S."/>
            <person name="White B."/>
            <person name="Walker D."/>
            <person name="Woodward J."/>
            <person name="Winckler T."/>
            <person name="Tanaka Y."/>
            <person name="Shaulsky G."/>
            <person name="Schleicher M."/>
            <person name="Weinstock G."/>
            <person name="Rosenthal A."/>
            <person name="Cox E.C."/>
            <person name="Chisholm R.L."/>
            <person name="Gibbs R."/>
            <person name="Loomis W.F."/>
            <person name="Platzer M."/>
            <person name="Kay R.R."/>
            <person name="Williams J."/>
            <person name="Dear P.H."/>
            <person name="Noegel A.A."/>
            <person name="Barrell B."/>
            <person name="Kuspa A."/>
        </authorList>
    </citation>
    <scope>NUCLEOTIDE SEQUENCE [LARGE SCALE GENOMIC DNA]</scope>
    <source>
        <strain evidence="2 3">AX4</strain>
    </source>
</reference>
<organism evidence="2 3">
    <name type="scientific">Dictyostelium discoideum</name>
    <name type="common">Social amoeba</name>
    <dbReference type="NCBI Taxonomy" id="44689"/>
    <lineage>
        <taxon>Eukaryota</taxon>
        <taxon>Amoebozoa</taxon>
        <taxon>Evosea</taxon>
        <taxon>Eumycetozoa</taxon>
        <taxon>Dictyostelia</taxon>
        <taxon>Dictyosteliales</taxon>
        <taxon>Dictyosteliaceae</taxon>
        <taxon>Dictyostelium</taxon>
    </lineage>
</organism>
<dbReference type="Proteomes" id="UP000002195">
    <property type="component" value="Unassembled WGS sequence"/>
</dbReference>
<dbReference type="KEGG" id="ddi:DDB_G0280699"/>
<gene>
    <name evidence="2" type="ORF">DDB_G0280699</name>
</gene>
<feature type="compositionally biased region" description="Acidic residues" evidence="1">
    <location>
        <begin position="39"/>
        <end position="54"/>
    </location>
</feature>
<dbReference type="RefSeq" id="XP_641130.1">
    <property type="nucleotide sequence ID" value="XM_636038.1"/>
</dbReference>
<accession>Q54V01</accession>
<dbReference type="GeneID" id="8622688"/>